<evidence type="ECO:0000256" key="5">
    <source>
        <dbReference type="SAM" id="Phobius"/>
    </source>
</evidence>
<evidence type="ECO:0000313" key="7">
    <source>
        <dbReference type="EMBL" id="MDA4846711.1"/>
    </source>
</evidence>
<comment type="caution">
    <text evidence="7">The sequence shown here is derived from an EMBL/GenBank/DDBJ whole genome shotgun (WGS) entry which is preliminary data.</text>
</comment>
<gene>
    <name evidence="7" type="ORF">OOZ53_15220</name>
</gene>
<dbReference type="RefSeq" id="WP_271090502.1">
    <property type="nucleotide sequence ID" value="NZ_JAPJZH010000009.1"/>
</dbReference>
<sequence length="333" mass="39631">MSKPAKPAKRPARKVWHYTPVLPLRLAPYWDWPMRPLASLLYLLKSWNPVAMRFVILLAAIATWLWFTPDIERAKTVEFGWVFEVWLRNLVILTGVAGGLHLFLLRYRLQGDDYRYDLRPMARGAKVFSFKNQVYDNMFWSFVALQFWTFWECLMWWSYANGWARMITFEGDPVWFVALIVLVPIWAGFHFYWLHRLLHVGRLYIWVHAWHHKNINTGPWSGLAMHPVESFFLMFDTMIFFIVPAHPVHVLFLLFHHGIGAPTSHAGFERLKIGGRDGIELGDFFHQLHHKFFDCNYGTWETPWDSWFRTFHDGTSEGDARIKQRRMQLWTKS</sequence>
<feature type="transmembrane region" description="Helical" evidence="5">
    <location>
        <begin position="231"/>
        <end position="255"/>
    </location>
</feature>
<feature type="transmembrane region" description="Helical" evidence="5">
    <location>
        <begin position="174"/>
        <end position="194"/>
    </location>
</feature>
<dbReference type="InterPro" id="IPR050307">
    <property type="entry name" value="Sterol_Desaturase_Related"/>
</dbReference>
<protein>
    <submittedName>
        <fullName evidence="7">Sterol desaturase family protein</fullName>
    </submittedName>
</protein>
<accession>A0ABT4VPS2</accession>
<organism evidence="7 8">
    <name type="scientific">Hoeflea poritis</name>
    <dbReference type="NCBI Taxonomy" id="2993659"/>
    <lineage>
        <taxon>Bacteria</taxon>
        <taxon>Pseudomonadati</taxon>
        <taxon>Pseudomonadota</taxon>
        <taxon>Alphaproteobacteria</taxon>
        <taxon>Hyphomicrobiales</taxon>
        <taxon>Rhizobiaceae</taxon>
        <taxon>Hoeflea</taxon>
    </lineage>
</organism>
<dbReference type="Proteomes" id="UP001148313">
    <property type="component" value="Unassembled WGS sequence"/>
</dbReference>
<keyword evidence="4 5" id="KW-0472">Membrane</keyword>
<name>A0ABT4VPS2_9HYPH</name>
<evidence type="ECO:0000256" key="4">
    <source>
        <dbReference type="ARBA" id="ARBA00023136"/>
    </source>
</evidence>
<evidence type="ECO:0000259" key="6">
    <source>
        <dbReference type="Pfam" id="PF04116"/>
    </source>
</evidence>
<dbReference type="EMBL" id="JAPJZH010000009">
    <property type="protein sequence ID" value="MDA4846711.1"/>
    <property type="molecule type" value="Genomic_DNA"/>
</dbReference>
<proteinExistence type="predicted"/>
<feature type="transmembrane region" description="Helical" evidence="5">
    <location>
        <begin position="87"/>
        <end position="105"/>
    </location>
</feature>
<dbReference type="Pfam" id="PF04116">
    <property type="entry name" value="FA_hydroxylase"/>
    <property type="match status" value="1"/>
</dbReference>
<evidence type="ECO:0000256" key="3">
    <source>
        <dbReference type="ARBA" id="ARBA00022989"/>
    </source>
</evidence>
<evidence type="ECO:0000256" key="1">
    <source>
        <dbReference type="ARBA" id="ARBA00004370"/>
    </source>
</evidence>
<evidence type="ECO:0000256" key="2">
    <source>
        <dbReference type="ARBA" id="ARBA00022692"/>
    </source>
</evidence>
<feature type="transmembrane region" description="Helical" evidence="5">
    <location>
        <begin position="50"/>
        <end position="67"/>
    </location>
</feature>
<keyword evidence="3 5" id="KW-1133">Transmembrane helix</keyword>
<reference evidence="7" key="1">
    <citation type="submission" date="2022-11" db="EMBL/GenBank/DDBJ databases">
        <title>Hoeflea poritis sp. nov., isolated from scleractinian coral Porites lutea.</title>
        <authorList>
            <person name="Zhang G."/>
            <person name="Wei Q."/>
            <person name="Cai L."/>
        </authorList>
    </citation>
    <scope>NUCLEOTIDE SEQUENCE</scope>
    <source>
        <strain evidence="7">E7-10</strain>
    </source>
</reference>
<keyword evidence="8" id="KW-1185">Reference proteome</keyword>
<dbReference type="InterPro" id="IPR006694">
    <property type="entry name" value="Fatty_acid_hydroxylase"/>
</dbReference>
<dbReference type="PANTHER" id="PTHR11863">
    <property type="entry name" value="STEROL DESATURASE"/>
    <property type="match status" value="1"/>
</dbReference>
<feature type="transmembrane region" description="Helical" evidence="5">
    <location>
        <begin position="139"/>
        <end position="159"/>
    </location>
</feature>
<comment type="subcellular location">
    <subcellularLocation>
        <location evidence="1">Membrane</location>
    </subcellularLocation>
</comment>
<evidence type="ECO:0000313" key="8">
    <source>
        <dbReference type="Proteomes" id="UP001148313"/>
    </source>
</evidence>
<keyword evidence="2 5" id="KW-0812">Transmembrane</keyword>
<feature type="domain" description="Fatty acid hydroxylase" evidence="6">
    <location>
        <begin position="181"/>
        <end position="310"/>
    </location>
</feature>